<accession>A0A3E4L347</accession>
<evidence type="ECO:0000313" key="4">
    <source>
        <dbReference type="Proteomes" id="UP000284772"/>
    </source>
</evidence>
<evidence type="ECO:0000313" key="3">
    <source>
        <dbReference type="EMBL" id="RYT69796.1"/>
    </source>
</evidence>
<dbReference type="EMBL" id="QRWT01000016">
    <property type="protein sequence ID" value="RGT50101.1"/>
    <property type="molecule type" value="Genomic_DNA"/>
</dbReference>
<evidence type="ECO:0000313" key="1">
    <source>
        <dbReference type="EMBL" id="RGT50101.1"/>
    </source>
</evidence>
<comment type="caution">
    <text evidence="1">The sequence shown here is derived from an EMBL/GenBank/DDBJ whole genome shotgun (WGS) entry which is preliminary data.</text>
</comment>
<reference evidence="3 6" key="2">
    <citation type="journal article" date="2019" name="Science, e1252229">
        <title>Invertible promoters mediate bacterial phase variation, antibiotic resistance, and host adaptation in the gut.</title>
        <authorList>
            <person name="Jiang X."/>
            <person name="Hall A.B."/>
            <person name="Arthur T.D."/>
            <person name="Plichta D.R."/>
            <person name="Covington C.T."/>
            <person name="Poyet M."/>
            <person name="Crothers J."/>
            <person name="Moses P.L."/>
            <person name="Tolonen A.C."/>
            <person name="Vlamakis H."/>
            <person name="Alm E.J."/>
            <person name="Xavier R.J."/>
        </authorList>
    </citation>
    <scope>NUCLEOTIDE SEQUENCE [LARGE SCALE GENOMIC DNA]</scope>
    <source>
        <strain evidence="3">Bf_0095</strain>
        <strain evidence="6">bf_0095</strain>
    </source>
</reference>
<organism evidence="1 4">
    <name type="scientific">Bacteroides intestinalis</name>
    <dbReference type="NCBI Taxonomy" id="329854"/>
    <lineage>
        <taxon>Bacteria</taxon>
        <taxon>Pseudomonadati</taxon>
        <taxon>Bacteroidota</taxon>
        <taxon>Bacteroidia</taxon>
        <taxon>Bacteroidales</taxon>
        <taxon>Bacteroidaceae</taxon>
        <taxon>Bacteroides</taxon>
    </lineage>
</organism>
<proteinExistence type="predicted"/>
<dbReference type="EMBL" id="QRQM01000024">
    <property type="protein sequence ID" value="RHN04168.1"/>
    <property type="molecule type" value="Genomic_DNA"/>
</dbReference>
<dbReference type="Proteomes" id="UP000291191">
    <property type="component" value="Unassembled WGS sequence"/>
</dbReference>
<sequence length="145" mass="17368">MRFEHEILINKYGQDLIDLDQLVLLYKSFGEDYKRSFIHGLITLIMQSKPKKEDIKIAICNSCLKESYTPCVLLKKDLSQSNLYKIGGLPSYELEKTVVLFLNLFRVAYKRRFEKERNNIYKWWYWDLSDSRNLKRIEDGKLTMD</sequence>
<protein>
    <submittedName>
        <fullName evidence="1">Uncharacterized protein</fullName>
    </submittedName>
</protein>
<evidence type="ECO:0000313" key="5">
    <source>
        <dbReference type="Proteomes" id="UP000286003"/>
    </source>
</evidence>
<evidence type="ECO:0000313" key="2">
    <source>
        <dbReference type="EMBL" id="RHN04168.1"/>
    </source>
</evidence>
<dbReference type="RefSeq" id="WP_115502299.1">
    <property type="nucleotide sequence ID" value="NZ_CABMMK010000002.1"/>
</dbReference>
<gene>
    <name evidence="1" type="ORF">DWX27_14835</name>
    <name evidence="2" type="ORF">DWZ32_18460</name>
    <name evidence="3" type="ORF">EAJ06_24025</name>
</gene>
<dbReference type="EMBL" id="RCXO01000088">
    <property type="protein sequence ID" value="RYT69796.1"/>
    <property type="molecule type" value="Genomic_DNA"/>
</dbReference>
<dbReference type="OrthoDB" id="1376919at2"/>
<evidence type="ECO:0000313" key="6">
    <source>
        <dbReference type="Proteomes" id="UP000291191"/>
    </source>
</evidence>
<dbReference type="Proteomes" id="UP000284772">
    <property type="component" value="Unassembled WGS sequence"/>
</dbReference>
<dbReference type="AlphaFoldDB" id="A0A3E4L347"/>
<reference evidence="4 5" key="1">
    <citation type="submission" date="2018-08" db="EMBL/GenBank/DDBJ databases">
        <title>A genome reference for cultivated species of the human gut microbiota.</title>
        <authorList>
            <person name="Zou Y."/>
            <person name="Xue W."/>
            <person name="Luo G."/>
        </authorList>
    </citation>
    <scope>NUCLEOTIDE SEQUENCE [LARGE SCALE GENOMIC DNA]</scope>
    <source>
        <strain evidence="1 4">AF19-10AC</strain>
        <strain evidence="2 5">AF31-23</strain>
    </source>
</reference>
<keyword evidence="6" id="KW-1185">Reference proteome</keyword>
<dbReference type="Pfam" id="PF19383">
    <property type="entry name" value="DUF5958"/>
    <property type="match status" value="1"/>
</dbReference>
<dbReference type="Proteomes" id="UP000286003">
    <property type="component" value="Unassembled WGS sequence"/>
</dbReference>
<dbReference type="InterPro" id="IPR046002">
    <property type="entry name" value="DUF5958"/>
</dbReference>
<name>A0A3E4L347_9BACE</name>